<evidence type="ECO:0000259" key="3">
    <source>
        <dbReference type="SMART" id="SM00278"/>
    </source>
</evidence>
<dbReference type="Pfam" id="PF14520">
    <property type="entry name" value="HHH_5"/>
    <property type="match status" value="1"/>
</dbReference>
<dbReference type="Pfam" id="PF02811">
    <property type="entry name" value="PHP"/>
    <property type="match status" value="1"/>
</dbReference>
<feature type="domain" description="Helix-hairpin-helix DNA-binding motif class 1" evidence="3">
    <location>
        <begin position="138"/>
        <end position="157"/>
    </location>
</feature>
<proteinExistence type="predicted"/>
<dbReference type="SUPFAM" id="SSF81301">
    <property type="entry name" value="Nucleotidyltransferase"/>
    <property type="match status" value="1"/>
</dbReference>
<evidence type="ECO:0000256" key="2">
    <source>
        <dbReference type="ARBA" id="ARBA00022705"/>
    </source>
</evidence>
<evidence type="ECO:0000259" key="4">
    <source>
        <dbReference type="SMART" id="SM00481"/>
    </source>
</evidence>
<dbReference type="InterPro" id="IPR003141">
    <property type="entry name" value="Pol/His_phosphatase_N"/>
</dbReference>
<feature type="domain" description="Helix-hairpin-helix DNA-binding motif class 1" evidence="3">
    <location>
        <begin position="63"/>
        <end position="82"/>
    </location>
</feature>
<keyword evidence="1" id="KW-0237">DNA synthesis</keyword>
<dbReference type="PANTHER" id="PTHR36928">
    <property type="entry name" value="PHOSPHATASE YCDX-RELATED"/>
    <property type="match status" value="1"/>
</dbReference>
<dbReference type="InterPro" id="IPR002054">
    <property type="entry name" value="DNA-dir_DNA_pol_X"/>
</dbReference>
<keyword evidence="6" id="KW-0540">Nuclease</keyword>
<feature type="domain" description="Polymerase/histidinol phosphatase N-terminal" evidence="4">
    <location>
        <begin position="343"/>
        <end position="422"/>
    </location>
</feature>
<organism evidence="6 7">
    <name type="scientific">Shivajiella indica</name>
    <dbReference type="NCBI Taxonomy" id="872115"/>
    <lineage>
        <taxon>Bacteria</taxon>
        <taxon>Pseudomonadati</taxon>
        <taxon>Bacteroidota</taxon>
        <taxon>Cytophagia</taxon>
        <taxon>Cytophagales</taxon>
        <taxon>Cyclobacteriaceae</taxon>
        <taxon>Shivajiella</taxon>
    </lineage>
</organism>
<dbReference type="InterPro" id="IPR010996">
    <property type="entry name" value="HHH_MUS81"/>
</dbReference>
<dbReference type="InterPro" id="IPR043519">
    <property type="entry name" value="NT_sf"/>
</dbReference>
<dbReference type="Gene3D" id="1.10.150.110">
    <property type="entry name" value="DNA polymerase beta, N-terminal domain-like"/>
    <property type="match status" value="1"/>
</dbReference>
<dbReference type="SMART" id="SM00481">
    <property type="entry name" value="POLIIIAc"/>
    <property type="match status" value="1"/>
</dbReference>
<protein>
    <submittedName>
        <fullName evidence="6">DNA polymerase/3'-5' exonuclease PolX</fullName>
    </submittedName>
</protein>
<dbReference type="NCBIfam" id="NF006375">
    <property type="entry name" value="PRK08609.1"/>
    <property type="match status" value="1"/>
</dbReference>
<dbReference type="SUPFAM" id="SSF47802">
    <property type="entry name" value="DNA polymerase beta, N-terminal domain-like"/>
    <property type="match status" value="1"/>
</dbReference>
<keyword evidence="6" id="KW-0378">Hydrolase</keyword>
<dbReference type="Pfam" id="PF14716">
    <property type="entry name" value="HHH_8"/>
    <property type="match status" value="1"/>
</dbReference>
<dbReference type="InterPro" id="IPR003583">
    <property type="entry name" value="Hlx-hairpin-Hlx_DNA-bd_motif"/>
</dbReference>
<sequence length="582" mass="66661">MTFVLYSNEIEKVLDPKNILRQLKLIIKLMELHDENSFKIRSYQSAVNTIDRGEVSIEGKSMQELQSLNGIGKSIAEVIYSLSSSGTHPYLEKLLKKTPSGILEILEIKGLGPKKVKALWEELNITSTHELLEACQSGIVAKTKGFGEKTQESIIQALEFRAANRGKWLYADILHPMESLKEEIKKIDKVEDFIEVGEYARKIEIIEIVEWLVSTTSPKSVMEKLSSLNILEHDKKMSSPFKWRGKLKEPEVNLLIHFSSPEKFITEKILRTGSKAHLLYPLEHNKTLVEVLRAEESYGSEKAFYEKAGLPWIPEELREGFIEFDLTKEGKMEKLLKCENLKGILHNHSTYSDGKHSLRQMAEYCKSLGYEYFGISDHSRSAFYAGGLEIEMVQKQHVEIEELNKELAPFKIFKGIESDILVDGSLDYPDDVLYSFDFIVSSIHSSLNMDRKKATMRLLKAIENPYTTILGHPTGRLLLRREGYPIDHKAIIDACAKNNVVIEINANPWRLDLDWRWVNYAMEKGVKLSINPDAHEMEGFDDMRFGVLVGRKGGLTQSMTFNAMSCQEIQDYFEKRKNKIKK</sequence>
<dbReference type="SMART" id="SM00483">
    <property type="entry name" value="POLXc"/>
    <property type="match status" value="1"/>
</dbReference>
<dbReference type="SUPFAM" id="SSF47781">
    <property type="entry name" value="RuvA domain 2-like"/>
    <property type="match status" value="1"/>
</dbReference>
<dbReference type="GO" id="GO:0004527">
    <property type="term" value="F:exonuclease activity"/>
    <property type="evidence" value="ECO:0007669"/>
    <property type="project" value="UniProtKB-KW"/>
</dbReference>
<dbReference type="InterPro" id="IPR010994">
    <property type="entry name" value="RuvA_2-like"/>
</dbReference>
<dbReference type="InterPro" id="IPR050243">
    <property type="entry name" value="PHP_phosphatase"/>
</dbReference>
<dbReference type="InterPro" id="IPR027421">
    <property type="entry name" value="DNA_pol_lamdba_lyase_dom_sf"/>
</dbReference>
<feature type="domain" description="Helix-hairpin-helix DNA-binding motif class 1" evidence="3">
    <location>
        <begin position="103"/>
        <end position="122"/>
    </location>
</feature>
<evidence type="ECO:0000256" key="1">
    <source>
        <dbReference type="ARBA" id="ARBA00022634"/>
    </source>
</evidence>
<dbReference type="Gene3D" id="1.10.150.20">
    <property type="entry name" value="5' to 3' exonuclease, C-terminal subdomain"/>
    <property type="match status" value="1"/>
</dbReference>
<comment type="caution">
    <text evidence="6">The sequence shown here is derived from an EMBL/GenBank/DDBJ whole genome shotgun (WGS) entry which is preliminary data.</text>
</comment>
<dbReference type="RefSeq" id="WP_380802451.1">
    <property type="nucleotide sequence ID" value="NZ_JBHUIV010000016.1"/>
</dbReference>
<keyword evidence="6" id="KW-0269">Exonuclease</keyword>
<feature type="domain" description="DNA-directed DNA polymerase X" evidence="5">
    <location>
        <begin position="13"/>
        <end position="319"/>
    </location>
</feature>
<reference evidence="7" key="1">
    <citation type="journal article" date="2019" name="Int. J. Syst. Evol. Microbiol.">
        <title>The Global Catalogue of Microorganisms (GCM) 10K type strain sequencing project: providing services to taxonomists for standard genome sequencing and annotation.</title>
        <authorList>
            <consortium name="The Broad Institute Genomics Platform"/>
            <consortium name="The Broad Institute Genome Sequencing Center for Infectious Disease"/>
            <person name="Wu L."/>
            <person name="Ma J."/>
        </authorList>
    </citation>
    <scope>NUCLEOTIDE SEQUENCE [LARGE SCALE GENOMIC DNA]</scope>
    <source>
        <strain evidence="7">KCTC 19812</strain>
    </source>
</reference>
<dbReference type="Proteomes" id="UP001597414">
    <property type="component" value="Unassembled WGS sequence"/>
</dbReference>
<keyword evidence="7" id="KW-1185">Reference proteome</keyword>
<dbReference type="Gene3D" id="3.20.20.140">
    <property type="entry name" value="Metal-dependent hydrolases"/>
    <property type="match status" value="1"/>
</dbReference>
<dbReference type="SMART" id="SM00278">
    <property type="entry name" value="HhH1"/>
    <property type="match status" value="3"/>
</dbReference>
<evidence type="ECO:0000313" key="7">
    <source>
        <dbReference type="Proteomes" id="UP001597414"/>
    </source>
</evidence>
<evidence type="ECO:0000313" key="6">
    <source>
        <dbReference type="EMBL" id="MFD2202071.1"/>
    </source>
</evidence>
<accession>A0ABW5BA29</accession>
<name>A0ABW5BA29_9BACT</name>
<dbReference type="PIRSF" id="PIRSF005047">
    <property type="entry name" value="UCP005047_YshC"/>
    <property type="match status" value="1"/>
</dbReference>
<evidence type="ECO:0000259" key="5">
    <source>
        <dbReference type="SMART" id="SM00483"/>
    </source>
</evidence>
<dbReference type="InterPro" id="IPR016195">
    <property type="entry name" value="Pol/histidinol_Pase-like"/>
</dbReference>
<dbReference type="InterPro" id="IPR004013">
    <property type="entry name" value="PHP_dom"/>
</dbReference>
<dbReference type="InterPro" id="IPR047967">
    <property type="entry name" value="PolX_PHP"/>
</dbReference>
<dbReference type="CDD" id="cd07436">
    <property type="entry name" value="PHP_PolX"/>
    <property type="match status" value="1"/>
</dbReference>
<dbReference type="EMBL" id="JBHUIV010000016">
    <property type="protein sequence ID" value="MFD2202071.1"/>
    <property type="molecule type" value="Genomic_DNA"/>
</dbReference>
<dbReference type="InterPro" id="IPR022311">
    <property type="entry name" value="PolX-like"/>
</dbReference>
<gene>
    <name evidence="6" type="primary">polX</name>
    <name evidence="6" type="ORF">ACFSKV_10860</name>
</gene>
<dbReference type="PANTHER" id="PTHR36928:SF1">
    <property type="entry name" value="PHOSPHATASE YCDX-RELATED"/>
    <property type="match status" value="1"/>
</dbReference>
<dbReference type="SUPFAM" id="SSF89550">
    <property type="entry name" value="PHP domain-like"/>
    <property type="match status" value="1"/>
</dbReference>
<keyword evidence="2" id="KW-0235">DNA replication</keyword>